<proteinExistence type="predicted"/>
<evidence type="ECO:0000313" key="2">
    <source>
        <dbReference type="Proteomes" id="UP000299084"/>
    </source>
</evidence>
<organism evidence="1 2">
    <name type="scientific">Camelus dromedarius</name>
    <name type="common">Dromedary</name>
    <name type="synonym">Arabian camel</name>
    <dbReference type="NCBI Taxonomy" id="9838"/>
    <lineage>
        <taxon>Eukaryota</taxon>
        <taxon>Metazoa</taxon>
        <taxon>Chordata</taxon>
        <taxon>Craniata</taxon>
        <taxon>Vertebrata</taxon>
        <taxon>Euteleostomi</taxon>
        <taxon>Mammalia</taxon>
        <taxon>Eutheria</taxon>
        <taxon>Laurasiatheria</taxon>
        <taxon>Artiodactyla</taxon>
        <taxon>Tylopoda</taxon>
        <taxon>Camelidae</taxon>
        <taxon>Camelus</taxon>
    </lineage>
</organism>
<accession>A0A5N4CRT9</accession>
<comment type="caution">
    <text evidence="1">The sequence shown here is derived from an EMBL/GenBank/DDBJ whole genome shotgun (WGS) entry which is preliminary data.</text>
</comment>
<dbReference type="Proteomes" id="UP000299084">
    <property type="component" value="Unassembled WGS sequence"/>
</dbReference>
<protein>
    <submittedName>
        <fullName evidence="1">Uncharacterized protein</fullName>
    </submittedName>
</protein>
<dbReference type="EMBL" id="JWIN03000020">
    <property type="protein sequence ID" value="KAB1261560.1"/>
    <property type="molecule type" value="Genomic_DNA"/>
</dbReference>
<dbReference type="AlphaFoldDB" id="A0A5N4CRT9"/>
<keyword evidence="2" id="KW-1185">Reference proteome</keyword>
<name>A0A5N4CRT9_CAMDR</name>
<sequence length="100" mass="11179">MISQFSHPFRKITPEYVETSELDSPLLSDRGLESCARSSPQGAICLVSISLTATALIPQKAQDNDFVVPTALSSRILDDFDQIRFYGMMDAEITLHQMRN</sequence>
<gene>
    <name evidence="1" type="ORF">Cadr_000022339</name>
</gene>
<reference evidence="1 2" key="2">
    <citation type="journal article" date="2019" name="Mol. Ecol. Resour.">
        <title>Improving Illumina assemblies with Hi-C and long reads: an example with the North African dromedary.</title>
        <authorList>
            <person name="Elbers J.P."/>
            <person name="Rogers M.F."/>
            <person name="Perelman P.L."/>
            <person name="Proskuryakova A.A."/>
            <person name="Serdyukova N.A."/>
            <person name="Johnson W.E."/>
            <person name="Horin P."/>
            <person name="Corander J."/>
            <person name="Murphy D."/>
            <person name="Burger P.A."/>
        </authorList>
    </citation>
    <scope>NUCLEOTIDE SEQUENCE [LARGE SCALE GENOMIC DNA]</scope>
    <source>
        <strain evidence="1">Drom800</strain>
        <tissue evidence="1">Blood</tissue>
    </source>
</reference>
<reference evidence="1" key="1">
    <citation type="submission" date="2014-12" db="EMBL/GenBank/DDBJ databases">
        <authorList>
            <person name="Fitak R."/>
            <person name="Mohandesan E."/>
            <person name="Burger P.A."/>
            <person name="Jukka C."/>
        </authorList>
    </citation>
    <scope>NUCLEOTIDE SEQUENCE</scope>
    <source>
        <strain evidence="1">Drom800</strain>
        <tissue evidence="1">Blood</tissue>
    </source>
</reference>
<evidence type="ECO:0000313" key="1">
    <source>
        <dbReference type="EMBL" id="KAB1261558.1"/>
    </source>
</evidence>
<dbReference type="EMBL" id="JWIN03000020">
    <property type="protein sequence ID" value="KAB1261558.1"/>
    <property type="molecule type" value="Genomic_DNA"/>
</dbReference>
<dbReference type="EMBL" id="JWIN03000020">
    <property type="protein sequence ID" value="KAB1261559.1"/>
    <property type="molecule type" value="Genomic_DNA"/>
</dbReference>